<keyword evidence="3" id="KW-1185">Reference proteome</keyword>
<evidence type="ECO:0000259" key="1">
    <source>
        <dbReference type="Pfam" id="PF04326"/>
    </source>
</evidence>
<dbReference type="Pfam" id="PF04326">
    <property type="entry name" value="SLFN_AlbA_2"/>
    <property type="match status" value="1"/>
</dbReference>
<dbReference type="InterPro" id="IPR038461">
    <property type="entry name" value="Schlafen_AlbA_2_dom_sf"/>
</dbReference>
<dbReference type="InterPro" id="IPR038475">
    <property type="entry name" value="RecG_C_sf"/>
</dbReference>
<dbReference type="InterPro" id="IPR036390">
    <property type="entry name" value="WH_DNA-bd_sf"/>
</dbReference>
<dbReference type="InterPro" id="IPR036388">
    <property type="entry name" value="WH-like_DNA-bd_sf"/>
</dbReference>
<dbReference type="PANTHER" id="PTHR30595:SF6">
    <property type="entry name" value="SCHLAFEN ALBA-2 DOMAIN-CONTAINING PROTEIN"/>
    <property type="match status" value="1"/>
</dbReference>
<accession>A0A6L5Y7I3</accession>
<reference evidence="2 3" key="1">
    <citation type="submission" date="2019-08" db="EMBL/GenBank/DDBJ databases">
        <title>In-depth cultivation of the pig gut microbiome towards novel bacterial diversity and tailored functional studies.</title>
        <authorList>
            <person name="Wylensek D."/>
            <person name="Hitch T.C.A."/>
            <person name="Clavel T."/>
        </authorList>
    </citation>
    <scope>NUCLEOTIDE SEQUENCE [LARGE SCALE GENOMIC DNA]</scope>
    <source>
        <strain evidence="2 3">WCA-MUC-591-APC-3H</strain>
    </source>
</reference>
<dbReference type="Gene3D" id="1.10.10.10">
    <property type="entry name" value="Winged helix-like DNA-binding domain superfamily/Winged helix DNA-binding domain"/>
    <property type="match status" value="1"/>
</dbReference>
<sequence length="479" mass="53684">MRQFNNLEELIGEATEYDKKQAVELKKPKSWCKSVSAFANTSGGILIFGIANDNSVIGLPDAEHDAEAVSEIMKNRLSPVPEFHLSFHVAENGKKLLLLQVFKGEETPYYYSADGTTEAYIRIGNESVPADSTDLKRLVLRGRNSSYDSQNSPFEAADYSFTKLRERFKVWTGKSLVEKDLSSFGMIGTNGNLTNTGALLADESPIRWSRVFCTRWNGKTKGGGIVDALNHAEYAGSLISLLNDAESFIKNNSKTIWKKLPDSRLELPEYVHRSYFEALVNALIHRDYLINGSEVHIDIFDDRMEIYSPGGMPDGTLIQDRNIKGVPSIRRNPVLADIFARLGYMERSGSGLGKIREAYEFSANYSQDKAPVFYSDRSQFLVTLPNLNYEQLQKEEIPSDKVADVADRVADIADISERQKQILSSMEIGTEYSSNDIADMIGLKGAMTRRLLNDLVDKGLLNKTAETNRRRYLKVPPAK</sequence>
<dbReference type="InterPro" id="IPR007421">
    <property type="entry name" value="Schlafen_AlbA_2_dom"/>
</dbReference>
<evidence type="ECO:0000313" key="2">
    <source>
        <dbReference type="EMBL" id="MST52455.1"/>
    </source>
</evidence>
<evidence type="ECO:0000313" key="3">
    <source>
        <dbReference type="Proteomes" id="UP000474676"/>
    </source>
</evidence>
<dbReference type="Gene3D" id="3.30.950.30">
    <property type="entry name" value="Schlafen, AAA domain"/>
    <property type="match status" value="1"/>
</dbReference>
<protein>
    <submittedName>
        <fullName evidence="2">AAA family ATPase</fullName>
    </submittedName>
</protein>
<name>A0A6L5Y7I3_9FIRM</name>
<comment type="caution">
    <text evidence="2">The sequence shown here is derived from an EMBL/GenBank/DDBJ whole genome shotgun (WGS) entry which is preliminary data.</text>
</comment>
<gene>
    <name evidence="2" type="ORF">FYJ64_09075</name>
</gene>
<dbReference type="SUPFAM" id="SSF46785">
    <property type="entry name" value="Winged helix' DNA-binding domain"/>
    <property type="match status" value="1"/>
</dbReference>
<dbReference type="Pfam" id="PF13749">
    <property type="entry name" value="HATPase_c_4"/>
    <property type="match status" value="1"/>
</dbReference>
<dbReference type="Proteomes" id="UP000474676">
    <property type="component" value="Unassembled WGS sequence"/>
</dbReference>
<dbReference type="PANTHER" id="PTHR30595">
    <property type="entry name" value="GLPR-RELATED TRANSCRIPTIONAL REPRESSOR"/>
    <property type="match status" value="1"/>
</dbReference>
<feature type="domain" description="Schlafen AlbA-2" evidence="1">
    <location>
        <begin position="13"/>
        <end position="130"/>
    </location>
</feature>
<dbReference type="AlphaFoldDB" id="A0A6L5Y7I3"/>
<organism evidence="2 3">
    <name type="scientific">Hornefia butyriciproducens</name>
    <dbReference type="NCBI Taxonomy" id="2652293"/>
    <lineage>
        <taxon>Bacteria</taxon>
        <taxon>Bacillati</taxon>
        <taxon>Bacillota</taxon>
        <taxon>Clostridia</taxon>
        <taxon>Peptostreptococcales</taxon>
        <taxon>Anaerovoracaceae</taxon>
        <taxon>Hornefia</taxon>
    </lineage>
</organism>
<dbReference type="Gene3D" id="3.30.565.60">
    <property type="match status" value="1"/>
</dbReference>
<dbReference type="GeneID" id="303115474"/>
<dbReference type="RefSeq" id="WP_154574852.1">
    <property type="nucleotide sequence ID" value="NZ_JAXFGS010000034.1"/>
</dbReference>
<proteinExistence type="predicted"/>
<dbReference type="EMBL" id="VUMZ01000009">
    <property type="protein sequence ID" value="MST52455.1"/>
    <property type="molecule type" value="Genomic_DNA"/>
</dbReference>